<proteinExistence type="predicted"/>
<organism evidence="1 2">
    <name type="scientific">Pseudomonas ogarae (strain DSM 112162 / CECT 30235 / F113)</name>
    <dbReference type="NCBI Taxonomy" id="1114970"/>
    <lineage>
        <taxon>Bacteria</taxon>
        <taxon>Pseudomonadati</taxon>
        <taxon>Pseudomonadota</taxon>
        <taxon>Gammaproteobacteria</taxon>
        <taxon>Pseudomonadales</taxon>
        <taxon>Pseudomonadaceae</taxon>
        <taxon>Pseudomonas</taxon>
    </lineage>
</organism>
<accession>A0ABM6R8B2</accession>
<evidence type="ECO:0000313" key="2">
    <source>
        <dbReference type="Proteomes" id="UP000235315"/>
    </source>
</evidence>
<name>A0ABM6R8B2_PSEO1</name>
<gene>
    <name evidence="1" type="ORF">C1C98_08635</name>
</gene>
<dbReference type="Proteomes" id="UP000235315">
    <property type="component" value="Chromosome"/>
</dbReference>
<keyword evidence="2" id="KW-1185">Reference proteome</keyword>
<sequence>MWRGDLSPLGCEAPLKAVAIIYLICRGAWVGVASQPSGDKSPRHRGASSLRIAVLQPTSFC</sequence>
<reference evidence="1 2" key="1">
    <citation type="submission" date="2018-01" db="EMBL/GenBank/DDBJ databases">
        <title>Tropical forage species Digitaria eriantha prevents oxidative stress under low temperature conditions by the incorporation of polyhydroxybutyrate-producing endophytic bacteria.</title>
        <authorList>
            <person name="Stritzler M."/>
            <person name="Ayub N."/>
        </authorList>
    </citation>
    <scope>NUCLEOTIDE SEQUENCE [LARGE SCALE GENOMIC DNA]</scope>
    <source>
        <strain evidence="1 2">FR1</strain>
    </source>
</reference>
<dbReference type="EMBL" id="CP025738">
    <property type="protein sequence ID" value="AUO49729.1"/>
    <property type="molecule type" value="Genomic_DNA"/>
</dbReference>
<evidence type="ECO:0000313" key="1">
    <source>
        <dbReference type="EMBL" id="AUO49729.1"/>
    </source>
</evidence>
<protein>
    <submittedName>
        <fullName evidence="1">Uncharacterized protein</fullName>
    </submittedName>
</protein>